<dbReference type="AlphaFoldDB" id="A0A1A9ZYS1"/>
<dbReference type="STRING" id="7398.A0A1A9ZYS1"/>
<dbReference type="Proteomes" id="UP000092445">
    <property type="component" value="Unassembled WGS sequence"/>
</dbReference>
<evidence type="ECO:0000313" key="1">
    <source>
        <dbReference type="EnsemblMetazoa" id="GPAI029171-PA"/>
    </source>
</evidence>
<organism evidence="1 2">
    <name type="scientific">Glossina pallidipes</name>
    <name type="common">Tsetse fly</name>
    <dbReference type="NCBI Taxonomy" id="7398"/>
    <lineage>
        <taxon>Eukaryota</taxon>
        <taxon>Metazoa</taxon>
        <taxon>Ecdysozoa</taxon>
        <taxon>Arthropoda</taxon>
        <taxon>Hexapoda</taxon>
        <taxon>Insecta</taxon>
        <taxon>Pterygota</taxon>
        <taxon>Neoptera</taxon>
        <taxon>Endopterygota</taxon>
        <taxon>Diptera</taxon>
        <taxon>Brachycera</taxon>
        <taxon>Muscomorpha</taxon>
        <taxon>Hippoboscoidea</taxon>
        <taxon>Glossinidae</taxon>
        <taxon>Glossina</taxon>
    </lineage>
</organism>
<keyword evidence="2" id="KW-1185">Reference proteome</keyword>
<reference evidence="2" key="1">
    <citation type="submission" date="2014-03" db="EMBL/GenBank/DDBJ databases">
        <authorList>
            <person name="Aksoy S."/>
            <person name="Warren W."/>
            <person name="Wilson R.K."/>
        </authorList>
    </citation>
    <scope>NUCLEOTIDE SEQUENCE [LARGE SCALE GENOMIC DNA]</scope>
    <source>
        <strain evidence="2">IAEA</strain>
    </source>
</reference>
<evidence type="ECO:0000313" key="2">
    <source>
        <dbReference type="Proteomes" id="UP000092445"/>
    </source>
</evidence>
<protein>
    <submittedName>
        <fullName evidence="1">Uncharacterized protein</fullName>
    </submittedName>
</protein>
<dbReference type="VEuPathDB" id="VectorBase:GPAI029171"/>
<accession>A0A1A9ZYS1</accession>
<dbReference type="EnsemblMetazoa" id="GPAI029171-RA">
    <property type="protein sequence ID" value="GPAI029171-PA"/>
    <property type="gene ID" value="GPAI029171"/>
</dbReference>
<name>A0A1A9ZYS1_GLOPL</name>
<reference evidence="1" key="2">
    <citation type="submission" date="2020-05" db="UniProtKB">
        <authorList>
            <consortium name="EnsemblMetazoa"/>
        </authorList>
    </citation>
    <scope>IDENTIFICATION</scope>
    <source>
        <strain evidence="1">IAEA</strain>
    </source>
</reference>
<sequence>MKFNIRPLLRSVCNRFVGDFSGFVNMCVEYIRSSMDNAKYEVNHVHTGPKQDRYTSLCFRYTSPFDFSIPPFEFALPPFEFAIPPFEFALPPFDFAIPPFEFGVPPFDFAIPPFELAVILCLGMMRSITGRPLPPLLGYIWYARELGLTATVARLTDQIEDLKRRTMKIEQGTTITEMELKGFDNTDNTENMEKDRTIMDNTENMEEDRTIMDNTGGNEQNDDTDQFGSEICGIVREVTDDKSLAKEERKRL</sequence>
<proteinExistence type="predicted"/>